<dbReference type="AlphaFoldDB" id="A0A939SPY5"/>
<protein>
    <submittedName>
        <fullName evidence="1">Uncharacterized protein</fullName>
    </submittedName>
</protein>
<dbReference type="EMBL" id="JAGETT010000045">
    <property type="protein sequence ID" value="MBO1919958.1"/>
    <property type="molecule type" value="Genomic_DNA"/>
</dbReference>
<sequence length="140" mass="16549">MEERIEREERPILTNRIREFEKTLSDKAKNAYNNQIKVLDANVKNDYDLHITKIVDDIVQHHQETIASKSRNFKILWKRRGNISPKRSEDVDKLRGEISKLEQDLIHNEATFNERLDLAVNQKVTDYELKDSQMTDEING</sequence>
<organism evidence="1">
    <name type="scientific">Staphylococcus xylosus</name>
    <dbReference type="NCBI Taxonomy" id="1288"/>
    <lineage>
        <taxon>Bacteria</taxon>
        <taxon>Bacillati</taxon>
        <taxon>Bacillota</taxon>
        <taxon>Bacilli</taxon>
        <taxon>Bacillales</taxon>
        <taxon>Staphylococcaceae</taxon>
        <taxon>Staphylococcus</taxon>
    </lineage>
</organism>
<accession>A0A939SPY5</accession>
<evidence type="ECO:0000313" key="1">
    <source>
        <dbReference type="EMBL" id="MBO1919958.1"/>
    </source>
</evidence>
<gene>
    <name evidence="1" type="ORF">J4710_07635</name>
</gene>
<name>A0A939SPY5_STAXY</name>
<comment type="caution">
    <text evidence="1">The sequence shown here is derived from an EMBL/GenBank/DDBJ whole genome shotgun (WGS) entry which is preliminary data.</text>
</comment>
<reference evidence="1" key="1">
    <citation type="submission" date="2021-03" db="EMBL/GenBank/DDBJ databases">
        <title>Molecular epidemiology and mechanisms of colistin and carbapenem resistance in Enterobacteriaceae from clinical isolates, the environment and porcine samples in Pretoria, South Africa.</title>
        <authorList>
            <person name="Bogoshi D."/>
            <person name="Mbelle N.M."/>
            <person name="Naidoo V."/>
            <person name="Osei Sekyere J."/>
        </authorList>
    </citation>
    <scope>NUCLEOTIDE SEQUENCE</scope>
    <source>
        <strain evidence="1">ESB009</strain>
    </source>
</reference>
<proteinExistence type="predicted"/>